<sequence length="411" mass="42984">MNEPPKPGSRRARRLAEREAARAAAEATTANEGAATATKETAIRGAAFRAPITATPDTAEIPQVKRVTVKGGTPYAETMNYLLVTSRVNAAPVAAPRQYSKSRQLLSATSVLVVATGAAIAAPLMPTRHAPAELAVAAVANPVQDETPVAAAKITFDVTVDGTTTPVTAPAGSTYAGAFAEAGIEIGPNDEVSVALTDQITAAPVTIVRVTTATVTEDFTTEHETERVDDPDLAKGEEVVETQGADGTGTRSYEVTYRDGQESSRTLLIEAVRTEPVTHVVRVGTKEVVEPEAAPASGSHSVPVPASAPVPAGSAREIAQGMLASYGWGMDQWSCLDALWQRESNWNTYAANPSSGAYGIPQALPGSKMASAGADWQTNPATQIRWGLGYIQGRYGSPCGAWGHSQSRGWY</sequence>
<dbReference type="InterPro" id="IPR011098">
    <property type="entry name" value="G5_dom"/>
</dbReference>
<evidence type="ECO:0000313" key="5">
    <source>
        <dbReference type="Proteomes" id="UP000269542"/>
    </source>
</evidence>
<feature type="domain" description="G5" evidence="3">
    <location>
        <begin position="207"/>
        <end position="287"/>
    </location>
</feature>
<dbReference type="SUPFAM" id="SSF53955">
    <property type="entry name" value="Lysozyme-like"/>
    <property type="match status" value="1"/>
</dbReference>
<dbReference type="Proteomes" id="UP000269542">
    <property type="component" value="Chromosome"/>
</dbReference>
<reference evidence="4 5" key="1">
    <citation type="submission" date="2018-12" db="EMBL/GenBank/DDBJ databases">
        <authorList>
            <consortium name="Pathogen Informatics"/>
        </authorList>
    </citation>
    <scope>NUCLEOTIDE SEQUENCE [LARGE SCALE GENOMIC DNA]</scope>
    <source>
        <strain evidence="4 5">NCTC13354</strain>
    </source>
</reference>
<gene>
    <name evidence="4" type="ORF">NCTC13354_00734</name>
</gene>
<dbReference type="EMBL" id="LR134476">
    <property type="protein sequence ID" value="VEI13034.1"/>
    <property type="molecule type" value="Genomic_DNA"/>
</dbReference>
<keyword evidence="1" id="KW-0732">Signal</keyword>
<dbReference type="InterPro" id="IPR007137">
    <property type="entry name" value="DUF348"/>
</dbReference>
<dbReference type="Gene3D" id="1.10.530.10">
    <property type="match status" value="1"/>
</dbReference>
<dbReference type="SMART" id="SM01208">
    <property type="entry name" value="G5"/>
    <property type="match status" value="1"/>
</dbReference>
<accession>A0A448PDP0</accession>
<dbReference type="Pfam" id="PF03990">
    <property type="entry name" value="DUF348"/>
    <property type="match status" value="1"/>
</dbReference>
<feature type="region of interest" description="Disordered" evidence="2">
    <location>
        <begin position="1"/>
        <end position="38"/>
    </location>
</feature>
<evidence type="ECO:0000259" key="3">
    <source>
        <dbReference type="PROSITE" id="PS51109"/>
    </source>
</evidence>
<dbReference type="InterPro" id="IPR023346">
    <property type="entry name" value="Lysozyme-like_dom_sf"/>
</dbReference>
<feature type="compositionally biased region" description="Low complexity" evidence="2">
    <location>
        <begin position="22"/>
        <end position="38"/>
    </location>
</feature>
<protein>
    <submittedName>
        <fullName evidence="4">Uncharacterized protein conserved in bacteria</fullName>
    </submittedName>
</protein>
<dbReference type="AlphaFoldDB" id="A0A448PDP0"/>
<dbReference type="PROSITE" id="PS51109">
    <property type="entry name" value="G5"/>
    <property type="match status" value="1"/>
</dbReference>
<dbReference type="Pfam" id="PF07501">
    <property type="entry name" value="G5"/>
    <property type="match status" value="1"/>
</dbReference>
<proteinExistence type="predicted"/>
<evidence type="ECO:0000256" key="2">
    <source>
        <dbReference type="SAM" id="MobiDB-lite"/>
    </source>
</evidence>
<evidence type="ECO:0000313" key="4">
    <source>
        <dbReference type="EMBL" id="VEI13034.1"/>
    </source>
</evidence>
<dbReference type="Gene3D" id="2.20.230.10">
    <property type="entry name" value="Resuscitation-promoting factor rpfb"/>
    <property type="match status" value="1"/>
</dbReference>
<dbReference type="KEGG" id="tbw:NCTC13354_00734"/>
<evidence type="ECO:0000256" key="1">
    <source>
        <dbReference type="ARBA" id="ARBA00022729"/>
    </source>
</evidence>
<keyword evidence="5" id="KW-1185">Reference proteome</keyword>
<organism evidence="4 5">
    <name type="scientific">Trueperella bialowiezensis</name>
    <dbReference type="NCBI Taxonomy" id="312285"/>
    <lineage>
        <taxon>Bacteria</taxon>
        <taxon>Bacillati</taxon>
        <taxon>Actinomycetota</taxon>
        <taxon>Actinomycetes</taxon>
        <taxon>Actinomycetales</taxon>
        <taxon>Actinomycetaceae</taxon>
        <taxon>Trueperella</taxon>
    </lineage>
</organism>
<name>A0A448PDP0_9ACTO</name>